<proteinExistence type="predicted"/>
<feature type="region of interest" description="Disordered" evidence="1">
    <location>
        <begin position="111"/>
        <end position="153"/>
    </location>
</feature>
<reference evidence="2" key="1">
    <citation type="submission" date="2013-07" db="EMBL/GenBank/DDBJ databases">
        <title>Midgut Transcriptome Profiling of Anoplphora glabripennis, a Lignocellulose Degrading, Wood-Boring Cerambycid.</title>
        <authorList>
            <person name="Scully E.D."/>
            <person name="Hoover K."/>
            <person name="Carlson J.E."/>
            <person name="Tien M."/>
            <person name="Geib S.M."/>
        </authorList>
    </citation>
    <scope>NUCLEOTIDE SEQUENCE</scope>
</reference>
<evidence type="ECO:0000313" key="2">
    <source>
        <dbReference type="EMBL" id="JAB64750.1"/>
    </source>
</evidence>
<evidence type="ECO:0008006" key="3">
    <source>
        <dbReference type="Google" id="ProtNLM"/>
    </source>
</evidence>
<feature type="non-terminal residue" evidence="2">
    <location>
        <position position="1"/>
    </location>
</feature>
<name>V5G3Y8_ANOGL</name>
<sequence>VKWYEPYKSYLLGFRDFEDRLLQRYNNPSKQAALRARLYGQRQFQDEPTALFIIQKRALFARVDPHPPESAMIDILMELLNPRLRVHLRSQSFNNLEDLSRFAEQIELDLRDRPPAPVRASQPSAGPRQPSGPPSRQAPTNPRPSGPANSSLPPSPCRFCGAWHYQVNCPHNPWRQGNSSRAGPAMTNQAH</sequence>
<evidence type="ECO:0000256" key="1">
    <source>
        <dbReference type="SAM" id="MobiDB-lite"/>
    </source>
</evidence>
<feature type="compositionally biased region" description="Polar residues" evidence="1">
    <location>
        <begin position="175"/>
        <end position="191"/>
    </location>
</feature>
<feature type="region of interest" description="Disordered" evidence="1">
    <location>
        <begin position="171"/>
        <end position="191"/>
    </location>
</feature>
<accession>V5G3Y8</accession>
<protein>
    <recommendedName>
        <fullName evidence="3">Retrotransposon gag domain-containing protein</fullName>
    </recommendedName>
</protein>
<dbReference type="EMBL" id="GALX01003716">
    <property type="protein sequence ID" value="JAB64750.1"/>
    <property type="molecule type" value="Transcribed_RNA"/>
</dbReference>
<feature type="non-terminal residue" evidence="2">
    <location>
        <position position="191"/>
    </location>
</feature>
<organism evidence="2">
    <name type="scientific">Anoplophora glabripennis</name>
    <name type="common">Asian longhorn beetle</name>
    <name type="synonym">Anoplophora nobilis</name>
    <dbReference type="NCBI Taxonomy" id="217634"/>
    <lineage>
        <taxon>Eukaryota</taxon>
        <taxon>Metazoa</taxon>
        <taxon>Ecdysozoa</taxon>
        <taxon>Arthropoda</taxon>
        <taxon>Hexapoda</taxon>
        <taxon>Insecta</taxon>
        <taxon>Pterygota</taxon>
        <taxon>Neoptera</taxon>
        <taxon>Endopterygota</taxon>
        <taxon>Coleoptera</taxon>
        <taxon>Polyphaga</taxon>
        <taxon>Cucujiformia</taxon>
        <taxon>Chrysomeloidea</taxon>
        <taxon>Cerambycidae</taxon>
        <taxon>Lamiinae</taxon>
        <taxon>Lamiini</taxon>
        <taxon>Anoplophora</taxon>
    </lineage>
</organism>
<dbReference type="AlphaFoldDB" id="V5G3Y8"/>